<comment type="subcellular location">
    <subcellularLocation>
        <location evidence="7">Cytoplasm</location>
    </subcellularLocation>
</comment>
<sequence>MSALLIAGLGNPGVKYEKTRHNVGFMVLDFLSKALGFDFAFDKKFNAELGVLKAYNQTLYFLKPQTFMNLSGESIAPFARYFQLSSVLVIHDELDIPFGDIRFKFAGSSGGHNGLKSIDNTMGNEYVRLRFGIGRSATQSVVDYVLSDFSLQEMESFHALMPYLQEAILSFAQMGQDSLKDVATALQSRFGINARQNTSKQTAQNKKSQTKDSANSLDSKNIPLETHKIESSLSFATNRKGGE</sequence>
<feature type="compositionally biased region" description="Polar residues" evidence="10">
    <location>
        <begin position="194"/>
        <end position="219"/>
    </location>
</feature>
<comment type="similarity">
    <text evidence="5 7 9">Belongs to the PTH family.</text>
</comment>
<dbReference type="EMBL" id="UGHZ01000001">
    <property type="protein sequence ID" value="STP09075.1"/>
    <property type="molecule type" value="Genomic_DNA"/>
</dbReference>
<dbReference type="Gene3D" id="3.40.50.1470">
    <property type="entry name" value="Peptidyl-tRNA hydrolase"/>
    <property type="match status" value="1"/>
</dbReference>
<evidence type="ECO:0000256" key="10">
    <source>
        <dbReference type="SAM" id="MobiDB-lite"/>
    </source>
</evidence>
<dbReference type="AlphaFoldDB" id="A0A377JPU6"/>
<keyword evidence="2 7" id="KW-0820">tRNA-binding</keyword>
<accession>A0A377JPU6</accession>
<evidence type="ECO:0000313" key="12">
    <source>
        <dbReference type="Proteomes" id="UP000255335"/>
    </source>
</evidence>
<feature type="binding site" evidence="7">
    <location>
        <position position="67"/>
    </location>
    <ligand>
        <name>tRNA</name>
        <dbReference type="ChEBI" id="CHEBI:17843"/>
    </ligand>
</feature>
<dbReference type="HAMAP" id="MF_00083">
    <property type="entry name" value="Pept_tRNA_hydro_bact"/>
    <property type="match status" value="1"/>
</dbReference>
<evidence type="ECO:0000256" key="4">
    <source>
        <dbReference type="ARBA" id="ARBA00022884"/>
    </source>
</evidence>
<evidence type="ECO:0000256" key="5">
    <source>
        <dbReference type="ARBA" id="ARBA00038063"/>
    </source>
</evidence>
<dbReference type="InterPro" id="IPR018171">
    <property type="entry name" value="Pept_tRNA_hydro_CS"/>
</dbReference>
<evidence type="ECO:0000256" key="6">
    <source>
        <dbReference type="ARBA" id="ARBA00050038"/>
    </source>
</evidence>
<proteinExistence type="inferred from homology"/>
<dbReference type="PANTHER" id="PTHR17224:SF1">
    <property type="entry name" value="PEPTIDYL-TRNA HYDROLASE"/>
    <property type="match status" value="1"/>
</dbReference>
<evidence type="ECO:0000256" key="1">
    <source>
        <dbReference type="ARBA" id="ARBA00013260"/>
    </source>
</evidence>
<dbReference type="GO" id="GO:0005737">
    <property type="term" value="C:cytoplasm"/>
    <property type="evidence" value="ECO:0007669"/>
    <property type="project" value="UniProtKB-SubCell"/>
</dbReference>
<evidence type="ECO:0000256" key="2">
    <source>
        <dbReference type="ARBA" id="ARBA00022555"/>
    </source>
</evidence>
<dbReference type="Pfam" id="PF01195">
    <property type="entry name" value="Pept_tRNA_hydro"/>
    <property type="match status" value="1"/>
</dbReference>
<feature type="active site" description="Proton acceptor" evidence="7">
    <location>
        <position position="21"/>
    </location>
</feature>
<dbReference type="RefSeq" id="WP_115025844.1">
    <property type="nucleotide sequence ID" value="NZ_UGHZ01000001.1"/>
</dbReference>
<dbReference type="InterPro" id="IPR036416">
    <property type="entry name" value="Pept_tRNA_hydro_sf"/>
</dbReference>
<dbReference type="NCBIfam" id="TIGR00447">
    <property type="entry name" value="pth"/>
    <property type="match status" value="1"/>
</dbReference>
<evidence type="ECO:0000256" key="7">
    <source>
        <dbReference type="HAMAP-Rule" id="MF_00083"/>
    </source>
</evidence>
<feature type="binding site" evidence="7">
    <location>
        <position position="16"/>
    </location>
    <ligand>
        <name>tRNA</name>
        <dbReference type="ChEBI" id="CHEBI:17843"/>
    </ligand>
</feature>
<feature type="region of interest" description="Disordered" evidence="10">
    <location>
        <begin position="194"/>
        <end position="225"/>
    </location>
</feature>
<dbReference type="GO" id="GO:0000049">
    <property type="term" value="F:tRNA binding"/>
    <property type="evidence" value="ECO:0007669"/>
    <property type="project" value="UniProtKB-UniRule"/>
</dbReference>
<dbReference type="Proteomes" id="UP000255335">
    <property type="component" value="Unassembled WGS sequence"/>
</dbReference>
<evidence type="ECO:0000256" key="3">
    <source>
        <dbReference type="ARBA" id="ARBA00022801"/>
    </source>
</evidence>
<dbReference type="GO" id="GO:0004045">
    <property type="term" value="F:peptidyl-tRNA hydrolase activity"/>
    <property type="evidence" value="ECO:0007669"/>
    <property type="project" value="UniProtKB-UniRule"/>
</dbReference>
<feature type="binding site" evidence="7">
    <location>
        <position position="69"/>
    </location>
    <ligand>
        <name>tRNA</name>
        <dbReference type="ChEBI" id="CHEBI:17843"/>
    </ligand>
</feature>
<feature type="site" description="Stabilizes the basic form of H active site to accept a proton" evidence="7">
    <location>
        <position position="92"/>
    </location>
</feature>
<comment type="function">
    <text evidence="7">Hydrolyzes ribosome-free peptidyl-tRNAs (with 1 or more amino acids incorporated), which drop off the ribosome during protein synthesis, or as a result of ribosome stalling.</text>
</comment>
<dbReference type="InterPro" id="IPR001328">
    <property type="entry name" value="Pept_tRNA_hydro"/>
</dbReference>
<dbReference type="PROSITE" id="PS01196">
    <property type="entry name" value="PEPT_TRNA_HYDROL_2"/>
    <property type="match status" value="1"/>
</dbReference>
<comment type="catalytic activity">
    <reaction evidence="7 8">
        <text>an N-acyl-L-alpha-aminoacyl-tRNA + H2O = an N-acyl-L-amino acid + a tRNA + H(+)</text>
        <dbReference type="Rhea" id="RHEA:54448"/>
        <dbReference type="Rhea" id="RHEA-COMP:10123"/>
        <dbReference type="Rhea" id="RHEA-COMP:13883"/>
        <dbReference type="ChEBI" id="CHEBI:15377"/>
        <dbReference type="ChEBI" id="CHEBI:15378"/>
        <dbReference type="ChEBI" id="CHEBI:59874"/>
        <dbReference type="ChEBI" id="CHEBI:78442"/>
        <dbReference type="ChEBI" id="CHEBI:138191"/>
        <dbReference type="EC" id="3.1.1.29"/>
    </reaction>
</comment>
<evidence type="ECO:0000256" key="8">
    <source>
        <dbReference type="RuleBase" id="RU000673"/>
    </source>
</evidence>
<gene>
    <name evidence="7 11" type="primary">pth</name>
    <name evidence="11" type="ORF">NCTC12221_00505</name>
</gene>
<dbReference type="GO" id="GO:0072344">
    <property type="term" value="P:rescue of stalled ribosome"/>
    <property type="evidence" value="ECO:0007669"/>
    <property type="project" value="UniProtKB-UniRule"/>
</dbReference>
<organism evidence="11 12">
    <name type="scientific">Helicobacter cinaedi</name>
    <dbReference type="NCBI Taxonomy" id="213"/>
    <lineage>
        <taxon>Bacteria</taxon>
        <taxon>Pseudomonadati</taxon>
        <taxon>Campylobacterota</taxon>
        <taxon>Epsilonproteobacteria</taxon>
        <taxon>Campylobacterales</taxon>
        <taxon>Helicobacteraceae</taxon>
        <taxon>Helicobacter</taxon>
    </lineage>
</organism>
<reference evidence="11 12" key="1">
    <citation type="submission" date="2018-06" db="EMBL/GenBank/DDBJ databases">
        <authorList>
            <consortium name="Pathogen Informatics"/>
            <person name="Doyle S."/>
        </authorList>
    </citation>
    <scope>NUCLEOTIDE SEQUENCE [LARGE SCALE GENOMIC DNA]</scope>
    <source>
        <strain evidence="11 12">NCTC12221</strain>
    </source>
</reference>
<feature type="site" description="Discriminates between blocked and unblocked aminoacyl-tRNA" evidence="7">
    <location>
        <position position="11"/>
    </location>
</feature>
<dbReference type="PROSITE" id="PS01195">
    <property type="entry name" value="PEPT_TRNA_HYDROL_1"/>
    <property type="match status" value="1"/>
</dbReference>
<dbReference type="SUPFAM" id="SSF53178">
    <property type="entry name" value="Peptidyl-tRNA hydrolase-like"/>
    <property type="match status" value="1"/>
</dbReference>
<dbReference type="CDD" id="cd00462">
    <property type="entry name" value="PTH"/>
    <property type="match status" value="1"/>
</dbReference>
<protein>
    <recommendedName>
        <fullName evidence="6 7">Peptidyl-tRNA hydrolase</fullName>
        <shortName evidence="7">Pth</shortName>
        <ecNumber evidence="1 7">3.1.1.29</ecNumber>
    </recommendedName>
</protein>
<dbReference type="GO" id="GO:0006515">
    <property type="term" value="P:protein quality control for misfolded or incompletely synthesized proteins"/>
    <property type="evidence" value="ECO:0007669"/>
    <property type="project" value="UniProtKB-UniRule"/>
</dbReference>
<keyword evidence="3 7" id="KW-0378">Hydrolase</keyword>
<evidence type="ECO:0000313" key="11">
    <source>
        <dbReference type="EMBL" id="STP09075.1"/>
    </source>
</evidence>
<comment type="subunit">
    <text evidence="7">Monomer.</text>
</comment>
<dbReference type="PANTHER" id="PTHR17224">
    <property type="entry name" value="PEPTIDYL-TRNA HYDROLASE"/>
    <property type="match status" value="1"/>
</dbReference>
<name>A0A377JPU6_9HELI</name>
<evidence type="ECO:0000256" key="9">
    <source>
        <dbReference type="RuleBase" id="RU004320"/>
    </source>
</evidence>
<keyword evidence="7" id="KW-0963">Cytoplasm</keyword>
<dbReference type="FunFam" id="3.40.50.1470:FF:000001">
    <property type="entry name" value="Peptidyl-tRNA hydrolase"/>
    <property type="match status" value="1"/>
</dbReference>
<feature type="binding site" evidence="7">
    <location>
        <position position="113"/>
    </location>
    <ligand>
        <name>tRNA</name>
        <dbReference type="ChEBI" id="CHEBI:17843"/>
    </ligand>
</feature>
<keyword evidence="4 7" id="KW-0694">RNA-binding</keyword>
<comment type="function">
    <text evidence="7">Catalyzes the release of premature peptidyl moieties from peptidyl-tRNA molecules trapped in stalled 50S ribosomal subunits, and thus maintains levels of free tRNAs and 50S ribosomes.</text>
</comment>
<dbReference type="EC" id="3.1.1.29" evidence="1 7"/>